<evidence type="ECO:0000313" key="2">
    <source>
        <dbReference type="EMBL" id="KAI1237161.1"/>
    </source>
</evidence>
<accession>A0A835TZJ5</accession>
<reference evidence="1" key="1">
    <citation type="submission" date="2020-10" db="EMBL/GenBank/DDBJ databases">
        <title>Feather gene expression reveals the developmental basis of iridescence in African starlings.</title>
        <authorList>
            <person name="Rubenstein D.R."/>
        </authorList>
    </citation>
    <scope>NUCLEOTIDE SEQUENCE</scope>
    <source>
        <strain evidence="1">SS15</strain>
        <tissue evidence="1">Liver</tissue>
    </source>
</reference>
<organism evidence="1">
    <name type="scientific">Lamprotornis superbus</name>
    <dbReference type="NCBI Taxonomy" id="245042"/>
    <lineage>
        <taxon>Eukaryota</taxon>
        <taxon>Metazoa</taxon>
        <taxon>Chordata</taxon>
        <taxon>Craniata</taxon>
        <taxon>Vertebrata</taxon>
        <taxon>Euteleostomi</taxon>
        <taxon>Archelosauria</taxon>
        <taxon>Archosauria</taxon>
        <taxon>Dinosauria</taxon>
        <taxon>Saurischia</taxon>
        <taxon>Theropoda</taxon>
        <taxon>Coelurosauria</taxon>
        <taxon>Aves</taxon>
        <taxon>Neognathae</taxon>
        <taxon>Neoaves</taxon>
        <taxon>Telluraves</taxon>
        <taxon>Australaves</taxon>
        <taxon>Passeriformes</taxon>
        <taxon>Sturnidae</taxon>
        <taxon>Lamprotornis</taxon>
    </lineage>
</organism>
<protein>
    <submittedName>
        <fullName evidence="1">Uncharacterized protein</fullName>
    </submittedName>
</protein>
<sequence length="76" mass="8019">MLELPGERDPWGGGYATTSPPTAILSSNHILLKAGGGNANQDLQKGSGKAYIKGQKTRLHIVIAKGKPANVFVKFC</sequence>
<evidence type="ECO:0000313" key="3">
    <source>
        <dbReference type="Proteomes" id="UP000618051"/>
    </source>
</evidence>
<dbReference type="Proteomes" id="UP000618051">
    <property type="component" value="Unassembled WGS sequence"/>
</dbReference>
<dbReference type="EMBL" id="JADDUC010000013">
    <property type="protein sequence ID" value="KAG0128740.1"/>
    <property type="molecule type" value="Genomic_DNA"/>
</dbReference>
<reference evidence="2" key="3">
    <citation type="submission" date="2022-01" db="EMBL/GenBank/DDBJ databases">
        <authorList>
            <person name="Rubenstein D.R."/>
        </authorList>
    </citation>
    <scope>NUCLEOTIDE SEQUENCE</scope>
    <source>
        <strain evidence="2">SS15</strain>
        <tissue evidence="2">Liver</tissue>
    </source>
</reference>
<proteinExistence type="predicted"/>
<reference evidence="2 3" key="2">
    <citation type="journal article" date="2021" name="J. Hered.">
        <title>Feather Gene Expression Elucidates the Developmental Basis of Plumage Iridescence in African Starlings.</title>
        <authorList>
            <person name="Rubenstein D.R."/>
            <person name="Corvelo A."/>
            <person name="MacManes M.D."/>
            <person name="Maia R."/>
            <person name="Narzisi G."/>
            <person name="Rousaki A."/>
            <person name="Vandenabeele P."/>
            <person name="Shawkey M.D."/>
            <person name="Solomon J."/>
        </authorList>
    </citation>
    <scope>NUCLEOTIDE SEQUENCE [LARGE SCALE GENOMIC DNA]</scope>
    <source>
        <strain evidence="2">SS15</strain>
    </source>
</reference>
<dbReference type="AlphaFoldDB" id="A0A835TZJ5"/>
<name>A0A835TZJ5_9PASS</name>
<comment type="caution">
    <text evidence="1">The sequence shown here is derived from an EMBL/GenBank/DDBJ whole genome shotgun (WGS) entry which is preliminary data.</text>
</comment>
<gene>
    <name evidence="2" type="ORF">IHE44_0014417</name>
    <name evidence="1" type="ORF">IHE44_001693</name>
</gene>
<dbReference type="EMBL" id="JADDUC020000008">
    <property type="protein sequence ID" value="KAI1237161.1"/>
    <property type="molecule type" value="Genomic_DNA"/>
</dbReference>
<evidence type="ECO:0000313" key="1">
    <source>
        <dbReference type="EMBL" id="KAG0128740.1"/>
    </source>
</evidence>
<keyword evidence="3" id="KW-1185">Reference proteome</keyword>